<dbReference type="Pfam" id="PF22562">
    <property type="entry name" value="UBA_7"/>
    <property type="match status" value="1"/>
</dbReference>
<dbReference type="PROSITE" id="PS00028">
    <property type="entry name" value="ZINC_FINGER_C2H2_1"/>
    <property type="match status" value="1"/>
</dbReference>
<dbReference type="PANTHER" id="PTHR46713">
    <property type="entry name" value="F13M7.16 PROTEIN"/>
    <property type="match status" value="1"/>
</dbReference>
<sequence length="416" mass="46973">MAQSLVCNDCGLQLKSVKEATDHNEATGHADFAESVEKVLNMVCEECGKPCRNKTQQDLHSKHTGHTKFVDKTDEVALMDTEAQMRDARAEQNALPESSKGDDAAATDAPLVEPKVSEELLQQLQEMGFSKNKAIRALHFSGTDSLEQAITWIMEHEADPDLDEPLLVPEVKEKPKLSAEEARKQAEEALRKAKQKREKEERELEKVRESEQRRATKELMAAQRLEDEQRLKRSLDERMRAKQEESRARDKIRLKLEEDRKERRRKLGLPEELSEAEKEAERARLAQSAKAKPTIGLPVKPISLLAQMREILVDMKKTNAGKEEQLKTCWSTMLKYIGNIAKDPKEDKFRKIRVSNAAFQSRVASMSGALKFLELIGFHKEDDSLVMPAEKATTETLNAAGGELNNACTNPFFGVL</sequence>
<dbReference type="SUPFAM" id="SSF143503">
    <property type="entry name" value="PUG domain-like"/>
    <property type="match status" value="1"/>
</dbReference>
<dbReference type="InterPro" id="IPR018997">
    <property type="entry name" value="PUB_domain"/>
</dbReference>
<dbReference type="Gene3D" id="1.10.8.10">
    <property type="entry name" value="DNA helicase RuvA subunit, C-terminal domain"/>
    <property type="match status" value="1"/>
</dbReference>
<dbReference type="EMBL" id="CAUYUE010000010">
    <property type="protein sequence ID" value="CAK0784165.1"/>
    <property type="molecule type" value="Genomic_DNA"/>
</dbReference>
<evidence type="ECO:0000313" key="3">
    <source>
        <dbReference type="EMBL" id="CAK0784165.1"/>
    </source>
</evidence>
<accession>A0AAV1ICD4</accession>
<evidence type="ECO:0000313" key="4">
    <source>
        <dbReference type="Proteomes" id="UP001314263"/>
    </source>
</evidence>
<dbReference type="CDD" id="cd14290">
    <property type="entry name" value="UBA_PUB_plant"/>
    <property type="match status" value="1"/>
</dbReference>
<keyword evidence="4" id="KW-1185">Reference proteome</keyword>
<dbReference type="PROSITE" id="PS50030">
    <property type="entry name" value="UBA"/>
    <property type="match status" value="1"/>
</dbReference>
<dbReference type="InterPro" id="IPR036339">
    <property type="entry name" value="PUB-like_dom_sf"/>
</dbReference>
<dbReference type="Pfam" id="PF09409">
    <property type="entry name" value="PUB"/>
    <property type="match status" value="1"/>
</dbReference>
<feature type="compositionally biased region" description="Basic and acidic residues" evidence="1">
    <location>
        <begin position="173"/>
        <end position="217"/>
    </location>
</feature>
<dbReference type="AlphaFoldDB" id="A0AAV1ICD4"/>
<dbReference type="InterPro" id="IPR057766">
    <property type="entry name" value="Znf-C2H2_OTU1-like_C"/>
</dbReference>
<comment type="caution">
    <text evidence="3">The sequence shown here is derived from an EMBL/GenBank/DDBJ whole genome shotgun (WGS) entry which is preliminary data.</text>
</comment>
<protein>
    <recommendedName>
        <fullName evidence="2">UBA domain-containing protein</fullName>
    </recommendedName>
</protein>
<feature type="region of interest" description="Disordered" evidence="1">
    <location>
        <begin position="173"/>
        <end position="226"/>
    </location>
</feature>
<dbReference type="InterPro" id="IPR015940">
    <property type="entry name" value="UBA"/>
</dbReference>
<dbReference type="SMART" id="SM00165">
    <property type="entry name" value="UBA"/>
    <property type="match status" value="1"/>
</dbReference>
<proteinExistence type="predicted"/>
<evidence type="ECO:0000256" key="1">
    <source>
        <dbReference type="SAM" id="MobiDB-lite"/>
    </source>
</evidence>
<name>A0AAV1ICD4_9CHLO</name>
<evidence type="ECO:0000259" key="2">
    <source>
        <dbReference type="PROSITE" id="PS50030"/>
    </source>
</evidence>
<gene>
    <name evidence="3" type="ORF">CVIRNUC_007368</name>
</gene>
<dbReference type="Pfam" id="PF24560">
    <property type="entry name" value="zf-C2H2_OTU1_C"/>
    <property type="match status" value="1"/>
</dbReference>
<dbReference type="Gene3D" id="1.20.58.2190">
    <property type="match status" value="1"/>
</dbReference>
<reference evidence="3 4" key="1">
    <citation type="submission" date="2023-10" db="EMBL/GenBank/DDBJ databases">
        <authorList>
            <person name="Maclean D."/>
            <person name="Macfadyen A."/>
        </authorList>
    </citation>
    <scope>NUCLEOTIDE SEQUENCE [LARGE SCALE GENOMIC DNA]</scope>
</reference>
<dbReference type="InterPro" id="IPR013087">
    <property type="entry name" value="Znf_C2H2_type"/>
</dbReference>
<dbReference type="SMART" id="SM00580">
    <property type="entry name" value="PUG"/>
    <property type="match status" value="1"/>
</dbReference>
<feature type="region of interest" description="Disordered" evidence="1">
    <location>
        <begin position="86"/>
        <end position="106"/>
    </location>
</feature>
<dbReference type="Proteomes" id="UP001314263">
    <property type="component" value="Unassembled WGS sequence"/>
</dbReference>
<dbReference type="SUPFAM" id="SSF46934">
    <property type="entry name" value="UBA-like"/>
    <property type="match status" value="1"/>
</dbReference>
<dbReference type="InterPro" id="IPR009060">
    <property type="entry name" value="UBA-like_sf"/>
</dbReference>
<dbReference type="PANTHER" id="PTHR46713:SF1">
    <property type="entry name" value="F13M7.16 PROTEIN"/>
    <property type="match status" value="1"/>
</dbReference>
<feature type="domain" description="UBA" evidence="2">
    <location>
        <begin position="115"/>
        <end position="156"/>
    </location>
</feature>
<organism evidence="3 4">
    <name type="scientific">Coccomyxa viridis</name>
    <dbReference type="NCBI Taxonomy" id="1274662"/>
    <lineage>
        <taxon>Eukaryota</taxon>
        <taxon>Viridiplantae</taxon>
        <taxon>Chlorophyta</taxon>
        <taxon>core chlorophytes</taxon>
        <taxon>Trebouxiophyceae</taxon>
        <taxon>Trebouxiophyceae incertae sedis</taxon>
        <taxon>Coccomyxaceae</taxon>
        <taxon>Coccomyxa</taxon>
    </lineage>
</organism>